<evidence type="ECO:0000256" key="41">
    <source>
        <dbReference type="ARBA" id="ARBA00049372"/>
    </source>
</evidence>
<dbReference type="GO" id="GO:0004622">
    <property type="term" value="F:phosphatidylcholine lysophospholipase activity"/>
    <property type="evidence" value="ECO:0007669"/>
    <property type="project" value="UniProtKB-EC"/>
</dbReference>
<protein>
    <recommendedName>
        <fullName evidence="3">Phospholipase B1, membrane-associated</fullName>
    </recommendedName>
    <alternativeName>
        <fullName evidence="16">Lysophospholipase</fullName>
    </alternativeName>
    <alternativeName>
        <fullName evidence="17">Phospholipase A2</fullName>
    </alternativeName>
    <alternativeName>
        <fullName evidence="19">Phospholipase B/lipase</fullName>
    </alternativeName>
    <alternativeName>
        <fullName evidence="18">Triacylglycerol lipase</fullName>
    </alternativeName>
</protein>
<evidence type="ECO:0000256" key="15">
    <source>
        <dbReference type="ARBA" id="ARBA00023422"/>
    </source>
</evidence>
<evidence type="ECO:0000256" key="13">
    <source>
        <dbReference type="ARBA" id="ARBA00023369"/>
    </source>
</evidence>
<comment type="catalytic activity">
    <reaction evidence="35">
        <text>1-hexadecanoyl-sn-glycero-3-phosphocholine + H2O = sn-glycerol 3-phosphocholine + hexadecanoate + H(+)</text>
        <dbReference type="Rhea" id="RHEA:40435"/>
        <dbReference type="ChEBI" id="CHEBI:7896"/>
        <dbReference type="ChEBI" id="CHEBI:15377"/>
        <dbReference type="ChEBI" id="CHEBI:15378"/>
        <dbReference type="ChEBI" id="CHEBI:16870"/>
        <dbReference type="ChEBI" id="CHEBI:72998"/>
    </reaction>
    <physiologicalReaction direction="left-to-right" evidence="35">
        <dbReference type="Rhea" id="RHEA:40436"/>
    </physiologicalReaction>
</comment>
<comment type="catalytic activity">
    <reaction evidence="38">
        <text>1-O-hexadecyl-2-(9Z)-octadecenoyl-sn-glycero-3-phosphocholine + H2O = 1-O-hexadecyl-sn-glycero-3-phosphocholine + (9Z)-octadecenoate + H(+)</text>
        <dbReference type="Rhea" id="RHEA:40915"/>
        <dbReference type="ChEBI" id="CHEBI:15377"/>
        <dbReference type="ChEBI" id="CHEBI:15378"/>
        <dbReference type="ChEBI" id="CHEBI:30823"/>
        <dbReference type="ChEBI" id="CHEBI:34112"/>
        <dbReference type="ChEBI" id="CHEBI:64496"/>
    </reaction>
    <physiologicalReaction direction="left-to-right" evidence="38">
        <dbReference type="Rhea" id="RHEA:40916"/>
    </physiologicalReaction>
</comment>
<comment type="caution">
    <text evidence="45">The sequence shown here is derived from an EMBL/GenBank/DDBJ whole genome shotgun (WGS) entry which is preliminary data.</text>
</comment>
<evidence type="ECO:0000256" key="40">
    <source>
        <dbReference type="ARBA" id="ARBA00049363"/>
    </source>
</evidence>
<evidence type="ECO:0000256" key="18">
    <source>
        <dbReference type="ARBA" id="ARBA00031485"/>
    </source>
</evidence>
<dbReference type="Proteomes" id="UP000663864">
    <property type="component" value="Unassembled WGS sequence"/>
</dbReference>
<evidence type="ECO:0000256" key="32">
    <source>
        <dbReference type="ARBA" id="ARBA00048386"/>
    </source>
</evidence>
<evidence type="ECO:0000256" key="36">
    <source>
        <dbReference type="ARBA" id="ARBA00048699"/>
    </source>
</evidence>
<evidence type="ECO:0000256" key="29">
    <source>
        <dbReference type="ARBA" id="ARBA00048227"/>
    </source>
</evidence>
<dbReference type="PANTHER" id="PTHR21325:SF31">
    <property type="entry name" value="GH22081P-RELATED"/>
    <property type="match status" value="1"/>
</dbReference>
<comment type="catalytic activity">
    <reaction evidence="15">
        <text>a 1,2-diacyl-sn-glycero-3-phosphocholine + H2O = a 1-acyl-sn-glycero-3-phosphocholine + a fatty acid + H(+)</text>
        <dbReference type="Rhea" id="RHEA:15801"/>
        <dbReference type="ChEBI" id="CHEBI:15377"/>
        <dbReference type="ChEBI" id="CHEBI:15378"/>
        <dbReference type="ChEBI" id="CHEBI:28868"/>
        <dbReference type="ChEBI" id="CHEBI:57643"/>
        <dbReference type="ChEBI" id="CHEBI:58168"/>
        <dbReference type="EC" id="3.1.1.4"/>
    </reaction>
    <physiologicalReaction direction="left-to-right" evidence="15">
        <dbReference type="Rhea" id="RHEA:15802"/>
    </physiologicalReaction>
</comment>
<comment type="catalytic activity">
    <reaction evidence="21">
        <text>1-hexadecanoyl-2-(9Z)-octadecenoyl-3-octadecanoyl-sn-glycerol + H2O = 2-(9Z-octadecenoyl)-3-octadecanoyl-sn-glycerol + hexadecanoate + H(+)</text>
        <dbReference type="Rhea" id="RHEA:41107"/>
        <dbReference type="ChEBI" id="CHEBI:7896"/>
        <dbReference type="ChEBI" id="CHEBI:15377"/>
        <dbReference type="ChEBI" id="CHEBI:15378"/>
        <dbReference type="ChEBI" id="CHEBI:75558"/>
        <dbReference type="ChEBI" id="CHEBI:77623"/>
    </reaction>
    <physiologicalReaction direction="left-to-right" evidence="21">
        <dbReference type="Rhea" id="RHEA:41108"/>
    </physiologicalReaction>
</comment>
<comment type="similarity">
    <text evidence="2">Belongs to the 'GDSL' lipolytic enzyme family. Phospholipase B1 subfamily.</text>
</comment>
<evidence type="ECO:0000256" key="33">
    <source>
        <dbReference type="ARBA" id="ARBA00048454"/>
    </source>
</evidence>
<comment type="catalytic activity">
    <reaction evidence="27">
        <text>a 1-O-alkyl-2-acyl-sn-glycero-3-phosphocholine + H2O = a 1-O-alkyl-sn-glycero-3-phosphocholine + a fatty acid + H(+)</text>
        <dbReference type="Rhea" id="RHEA:36231"/>
        <dbReference type="ChEBI" id="CHEBI:15377"/>
        <dbReference type="ChEBI" id="CHEBI:15378"/>
        <dbReference type="ChEBI" id="CHEBI:28868"/>
        <dbReference type="ChEBI" id="CHEBI:30909"/>
        <dbReference type="ChEBI" id="CHEBI:36702"/>
        <dbReference type="EC" id="3.1.1.4"/>
    </reaction>
    <physiologicalReaction direction="left-to-right" evidence="27">
        <dbReference type="Rhea" id="RHEA:36232"/>
    </physiologicalReaction>
</comment>
<evidence type="ECO:0000256" key="3">
    <source>
        <dbReference type="ARBA" id="ARBA00015133"/>
    </source>
</evidence>
<evidence type="ECO:0000256" key="39">
    <source>
        <dbReference type="ARBA" id="ARBA00048939"/>
    </source>
</evidence>
<keyword evidence="9 43" id="KW-1133">Transmembrane helix</keyword>
<dbReference type="PANTHER" id="PTHR21325">
    <property type="entry name" value="PHOSPHOLIPASE B, PLB1"/>
    <property type="match status" value="1"/>
</dbReference>
<keyword evidence="6 44" id="KW-0732">Signal</keyword>
<evidence type="ECO:0000256" key="7">
    <source>
        <dbReference type="ARBA" id="ARBA00022737"/>
    </source>
</evidence>
<accession>A0A814TA34</accession>
<dbReference type="InterPro" id="IPR001087">
    <property type="entry name" value="GDSL"/>
</dbReference>
<dbReference type="Gene3D" id="3.40.50.1110">
    <property type="entry name" value="SGNH hydrolase"/>
    <property type="match status" value="1"/>
</dbReference>
<comment type="catalytic activity">
    <reaction evidence="31">
        <text>1-octadecanoyl-2-(9Z,12Z)-octadecadienoyl-sn-glycerol + H2O = 1-octadecanoyl-sn-glycerol + (9Z,12Z)-octadecadienoate + H(+)</text>
        <dbReference type="Rhea" id="RHEA:40927"/>
        <dbReference type="ChEBI" id="CHEBI:15377"/>
        <dbReference type="ChEBI" id="CHEBI:15378"/>
        <dbReference type="ChEBI" id="CHEBI:30245"/>
        <dbReference type="ChEBI" id="CHEBI:75550"/>
        <dbReference type="ChEBI" id="CHEBI:77097"/>
    </reaction>
    <physiologicalReaction direction="left-to-right" evidence="31">
        <dbReference type="Rhea" id="RHEA:40928"/>
    </physiologicalReaction>
</comment>
<dbReference type="GO" id="GO:0016324">
    <property type="term" value="C:apical plasma membrane"/>
    <property type="evidence" value="ECO:0007669"/>
    <property type="project" value="UniProtKB-SubCell"/>
</dbReference>
<dbReference type="SUPFAM" id="SSF52266">
    <property type="entry name" value="SGNH hydrolase"/>
    <property type="match status" value="1"/>
</dbReference>
<dbReference type="GO" id="GO:0006644">
    <property type="term" value="P:phospholipid metabolic process"/>
    <property type="evidence" value="ECO:0007669"/>
    <property type="project" value="TreeGrafter"/>
</dbReference>
<dbReference type="CDD" id="cd01824">
    <property type="entry name" value="Phospholipase_B_like"/>
    <property type="match status" value="1"/>
</dbReference>
<comment type="catalytic activity">
    <reaction evidence="40">
        <text>1,2-dihexadecanoyl-sn-glycero-3-phosphocholine + 2 H2O = sn-glycerol 3-phosphocholine + 2 hexadecanoate + 2 H(+)</text>
        <dbReference type="Rhea" id="RHEA:40975"/>
        <dbReference type="ChEBI" id="CHEBI:7896"/>
        <dbReference type="ChEBI" id="CHEBI:15377"/>
        <dbReference type="ChEBI" id="CHEBI:15378"/>
        <dbReference type="ChEBI" id="CHEBI:16870"/>
        <dbReference type="ChEBI" id="CHEBI:72999"/>
    </reaction>
    <physiologicalReaction direction="left-to-right" evidence="40">
        <dbReference type="Rhea" id="RHEA:40976"/>
    </physiologicalReaction>
</comment>
<organism evidence="45 46">
    <name type="scientific">Rotaria sordida</name>
    <dbReference type="NCBI Taxonomy" id="392033"/>
    <lineage>
        <taxon>Eukaryota</taxon>
        <taxon>Metazoa</taxon>
        <taxon>Spiralia</taxon>
        <taxon>Gnathifera</taxon>
        <taxon>Rotifera</taxon>
        <taxon>Eurotatoria</taxon>
        <taxon>Bdelloidea</taxon>
        <taxon>Philodinida</taxon>
        <taxon>Philodinidae</taxon>
        <taxon>Rotaria</taxon>
    </lineage>
</organism>
<evidence type="ECO:0000256" key="23">
    <source>
        <dbReference type="ARBA" id="ARBA00047438"/>
    </source>
</evidence>
<evidence type="ECO:0000256" key="8">
    <source>
        <dbReference type="ARBA" id="ARBA00022801"/>
    </source>
</evidence>
<evidence type="ECO:0000256" key="43">
    <source>
        <dbReference type="SAM" id="Phobius"/>
    </source>
</evidence>
<evidence type="ECO:0000256" key="16">
    <source>
        <dbReference type="ARBA" id="ARBA00029723"/>
    </source>
</evidence>
<evidence type="ECO:0000256" key="30">
    <source>
        <dbReference type="ARBA" id="ARBA00048362"/>
    </source>
</evidence>
<evidence type="ECO:0000256" key="9">
    <source>
        <dbReference type="ARBA" id="ARBA00022989"/>
    </source>
</evidence>
<dbReference type="GO" id="GO:0004806">
    <property type="term" value="F:triacylglycerol lipase activity"/>
    <property type="evidence" value="ECO:0007669"/>
    <property type="project" value="UniProtKB-EC"/>
</dbReference>
<comment type="catalytic activity">
    <reaction evidence="39">
        <text>1-hexadecanoyl-2-(9Z)-octadecenoyl-3-octadecanoyl-sn-glycerol + H2O = 1-hexadecanoyl-3-octadecanoyl-sn-glycerol + (9Z)-octadecenoate + H(+)</text>
        <dbReference type="Rhea" id="RHEA:41103"/>
        <dbReference type="ChEBI" id="CHEBI:15377"/>
        <dbReference type="ChEBI" id="CHEBI:15378"/>
        <dbReference type="ChEBI" id="CHEBI:30823"/>
        <dbReference type="ChEBI" id="CHEBI:77623"/>
        <dbReference type="ChEBI" id="CHEBI:77624"/>
    </reaction>
    <physiologicalReaction direction="left-to-right" evidence="39">
        <dbReference type="Rhea" id="RHEA:41104"/>
    </physiologicalReaction>
</comment>
<comment type="catalytic activity">
    <reaction evidence="26">
        <text>1-hexadecanoyl-2-(9Z-octadecenoyl)-sn-glycero-3-phospho-(1'-sn-glycerol) + H2O = 1-hexadecanoyl-sn-glycero-3-phospho-(1'-sn-glycerol) + (9Z)-octadecenoate + H(+)</text>
        <dbReference type="Rhea" id="RHEA:40919"/>
        <dbReference type="ChEBI" id="CHEBI:15377"/>
        <dbReference type="ChEBI" id="CHEBI:15378"/>
        <dbReference type="ChEBI" id="CHEBI:30823"/>
        <dbReference type="ChEBI" id="CHEBI:72841"/>
        <dbReference type="ChEBI" id="CHEBI:75158"/>
    </reaction>
    <physiologicalReaction direction="left-to-right" evidence="26">
        <dbReference type="Rhea" id="RHEA:40920"/>
    </physiologicalReaction>
</comment>
<comment type="catalytic activity">
    <reaction evidence="41">
        <text>1,3-di-(9Z-octadecenoyl)-glycerol + H2O = 1-(9Z-octadecenoyl)-glycerol + (9Z)-octadecenoate + H(+)</text>
        <dbReference type="Rhea" id="RHEA:39939"/>
        <dbReference type="ChEBI" id="CHEBI:15377"/>
        <dbReference type="ChEBI" id="CHEBI:15378"/>
        <dbReference type="ChEBI" id="CHEBI:30823"/>
        <dbReference type="ChEBI" id="CHEBI:75342"/>
        <dbReference type="ChEBI" id="CHEBI:75735"/>
    </reaction>
    <physiologicalReaction direction="left-to-right" evidence="41">
        <dbReference type="Rhea" id="RHEA:39940"/>
    </physiologicalReaction>
</comment>
<evidence type="ECO:0000256" key="14">
    <source>
        <dbReference type="ARBA" id="ARBA00023408"/>
    </source>
</evidence>
<comment type="catalytic activity">
    <reaction evidence="32">
        <text>1,2,3-tri-(9Z-octadecenoyl)-glycerol + H2O = di-(9Z)-octadecenoylglycerol + (9Z)-octadecenoate + H(+)</text>
        <dbReference type="Rhea" id="RHEA:38575"/>
        <dbReference type="ChEBI" id="CHEBI:15377"/>
        <dbReference type="ChEBI" id="CHEBI:15378"/>
        <dbReference type="ChEBI" id="CHEBI:30823"/>
        <dbReference type="ChEBI" id="CHEBI:53753"/>
        <dbReference type="ChEBI" id="CHEBI:75945"/>
    </reaction>
    <physiologicalReaction direction="left-to-right" evidence="32">
        <dbReference type="Rhea" id="RHEA:38576"/>
    </physiologicalReaction>
</comment>
<evidence type="ECO:0000256" key="5">
    <source>
        <dbReference type="ARBA" id="ARBA00022692"/>
    </source>
</evidence>
<dbReference type="InterPro" id="IPR036514">
    <property type="entry name" value="SGNH_hydro_sf"/>
</dbReference>
<comment type="catalytic activity">
    <reaction evidence="29">
        <text>1,2-dihexadecanoyl-sn-glycero-3-phosphocholine + H2O = 1-hexadecanoyl-sn-glycero-3-phosphocholine + hexadecanoate + H(+)</text>
        <dbReference type="Rhea" id="RHEA:41223"/>
        <dbReference type="ChEBI" id="CHEBI:7896"/>
        <dbReference type="ChEBI" id="CHEBI:15377"/>
        <dbReference type="ChEBI" id="CHEBI:15378"/>
        <dbReference type="ChEBI" id="CHEBI:72998"/>
        <dbReference type="ChEBI" id="CHEBI:72999"/>
    </reaction>
    <physiologicalReaction direction="left-to-right" evidence="29">
        <dbReference type="Rhea" id="RHEA:41224"/>
    </physiologicalReaction>
</comment>
<evidence type="ECO:0000256" key="35">
    <source>
        <dbReference type="ARBA" id="ARBA00048656"/>
    </source>
</evidence>
<dbReference type="InterPro" id="IPR038885">
    <property type="entry name" value="PLB1"/>
</dbReference>
<evidence type="ECO:0000256" key="11">
    <source>
        <dbReference type="ARBA" id="ARBA00023136"/>
    </source>
</evidence>
<dbReference type="EMBL" id="CAJNOT010001175">
    <property type="protein sequence ID" value="CAF1158642.1"/>
    <property type="molecule type" value="Genomic_DNA"/>
</dbReference>
<evidence type="ECO:0000313" key="45">
    <source>
        <dbReference type="EMBL" id="CAF1158642.1"/>
    </source>
</evidence>
<comment type="catalytic activity">
    <reaction evidence="25">
        <text>2,3-di-(9Z)-octadecenoyl-sn-glycerol + H2O = 3-(9Z-octadecenoyl)-sn-glycerol + (9Z)-octadecenoate + H(+)</text>
        <dbReference type="Rhea" id="RHEA:42604"/>
        <dbReference type="ChEBI" id="CHEBI:15377"/>
        <dbReference type="ChEBI" id="CHEBI:15378"/>
        <dbReference type="ChEBI" id="CHEBI:30823"/>
        <dbReference type="ChEBI" id="CHEBI:75824"/>
        <dbReference type="ChEBI" id="CHEBI:75938"/>
    </reaction>
    <physiologicalReaction direction="left-to-right" evidence="25">
        <dbReference type="Rhea" id="RHEA:42605"/>
    </physiologicalReaction>
</comment>
<evidence type="ECO:0000256" key="28">
    <source>
        <dbReference type="ARBA" id="ARBA00048058"/>
    </source>
</evidence>
<evidence type="ECO:0000256" key="21">
    <source>
        <dbReference type="ARBA" id="ARBA00047324"/>
    </source>
</evidence>
<gene>
    <name evidence="45" type="ORF">ZHD862_LOCUS20562</name>
</gene>
<evidence type="ECO:0000256" key="20">
    <source>
        <dbReference type="ARBA" id="ARBA00045916"/>
    </source>
</evidence>
<dbReference type="AlphaFoldDB" id="A0A814TA34"/>
<feature type="chain" id="PRO_5032952047" description="Phospholipase B1, membrane-associated" evidence="44">
    <location>
        <begin position="21"/>
        <end position="541"/>
    </location>
</feature>
<comment type="catalytic activity">
    <reaction evidence="33">
        <text>a 1-acyl-sn-glycero-3-phosphocholine + H2O = sn-glycerol 3-phosphocholine + a fatty acid + H(+)</text>
        <dbReference type="Rhea" id="RHEA:15177"/>
        <dbReference type="ChEBI" id="CHEBI:15377"/>
        <dbReference type="ChEBI" id="CHEBI:15378"/>
        <dbReference type="ChEBI" id="CHEBI:16870"/>
        <dbReference type="ChEBI" id="CHEBI:28868"/>
        <dbReference type="ChEBI" id="CHEBI:58168"/>
        <dbReference type="EC" id="3.1.1.5"/>
    </reaction>
    <physiologicalReaction direction="left-to-right" evidence="33">
        <dbReference type="Rhea" id="RHEA:15178"/>
    </physiologicalReaction>
</comment>
<reference evidence="45" key="1">
    <citation type="submission" date="2021-02" db="EMBL/GenBank/DDBJ databases">
        <authorList>
            <person name="Nowell W R."/>
        </authorList>
    </citation>
    <scope>NUCLEOTIDE SEQUENCE</scope>
</reference>
<evidence type="ECO:0000256" key="24">
    <source>
        <dbReference type="ARBA" id="ARBA00047459"/>
    </source>
</evidence>
<sequence>MKFIFTTFILYTFLFGKNFALDVENYVAYIEELSYDEKFLDEYTKWSSELFSQSDYIYGNSHGKFPCPIDKSNENISIPTSVHTLRPSDVKCIAAMGDSLTTGIAAHAITPIGLLMENRGISWSIGGDYTYSKMLSLPNILRQYNPKLEGYSTKVSLMFPNSQNGTNNGLNVAKSWDSSSQMVYQAELLINRLKHDKLCDWDKDWKVITLFVGSNDLCSFCEDSNSTKHTPEQYMHNIRDTLNKLYNASIPRTLINLVPVLNVRNVKDLRNGNYICQILYKKTCPCAAFPTAEQAKTLEDYIIRYHQLLFDFIGSRRYEDRDDFTVVIQPFMVKTKLPYKNNHKIDFSYFAPDCFHFSGKGHSLAALSLWNNMLEPVGGKKSSWHIGESLKCPTKEYPYIFTWKNSAKALDEFKHTTIVQTTNSISTISSDTSIYDVNSTSQYHRKHKKTKFDISSNKMKFITVTGFLFIIAMILIIGIVRRRKVRVFIPGNERHDFNGIDNSQYHDDNDEVEVWSRTNTKSNYFKNNETIKQHGTRISFE</sequence>
<comment type="catalytic activity">
    <reaction evidence="23">
        <text>1-(9Z-octadecenoyl)-glycerol + H2O = glycerol + (9Z)-octadecenoate + H(+)</text>
        <dbReference type="Rhea" id="RHEA:38487"/>
        <dbReference type="ChEBI" id="CHEBI:15377"/>
        <dbReference type="ChEBI" id="CHEBI:15378"/>
        <dbReference type="ChEBI" id="CHEBI:17754"/>
        <dbReference type="ChEBI" id="CHEBI:30823"/>
        <dbReference type="ChEBI" id="CHEBI:75342"/>
    </reaction>
    <physiologicalReaction direction="left-to-right" evidence="23">
        <dbReference type="Rhea" id="RHEA:38488"/>
    </physiologicalReaction>
</comment>
<keyword evidence="8" id="KW-0378">Hydrolase</keyword>
<comment type="subcellular location">
    <subcellularLocation>
        <location evidence="1">Apical cell membrane</location>
        <topology evidence="1">Single-pass type I membrane protein</topology>
    </subcellularLocation>
</comment>
<dbReference type="GO" id="GO:0004623">
    <property type="term" value="F:phospholipase A2 activity"/>
    <property type="evidence" value="ECO:0007669"/>
    <property type="project" value="UniProtKB-EC"/>
</dbReference>
<evidence type="ECO:0000256" key="4">
    <source>
        <dbReference type="ARBA" id="ARBA00022475"/>
    </source>
</evidence>
<comment type="catalytic activity">
    <reaction evidence="42">
        <text>2-(9Z-octadecenoyl)-glycerol + H2O = glycerol + (9Z)-octadecenoate + H(+)</text>
        <dbReference type="Rhea" id="RHEA:38491"/>
        <dbReference type="ChEBI" id="CHEBI:15377"/>
        <dbReference type="ChEBI" id="CHEBI:15378"/>
        <dbReference type="ChEBI" id="CHEBI:17754"/>
        <dbReference type="ChEBI" id="CHEBI:30823"/>
        <dbReference type="ChEBI" id="CHEBI:73990"/>
    </reaction>
    <physiologicalReaction direction="left-to-right" evidence="42">
        <dbReference type="Rhea" id="RHEA:38492"/>
    </physiologicalReaction>
</comment>
<evidence type="ECO:0000256" key="22">
    <source>
        <dbReference type="ARBA" id="ARBA00047363"/>
    </source>
</evidence>
<name>A0A814TA34_9BILA</name>
<proteinExistence type="inferred from homology"/>
<evidence type="ECO:0000256" key="17">
    <source>
        <dbReference type="ARBA" id="ARBA00031182"/>
    </source>
</evidence>
<keyword evidence="4" id="KW-1003">Cell membrane</keyword>
<comment type="catalytic activity">
    <reaction evidence="24">
        <text>1-hexadecanoyl-2-(9Z)-octadecenoyl-3-octadecanoyl-sn-glycerol + H2O = 1-hexadecanoyl-2-(9Z-octadecenoyl)-sn-glycerol + octadecanoate + H(+)</text>
        <dbReference type="Rhea" id="RHEA:41111"/>
        <dbReference type="ChEBI" id="CHEBI:15377"/>
        <dbReference type="ChEBI" id="CHEBI:15378"/>
        <dbReference type="ChEBI" id="CHEBI:25629"/>
        <dbReference type="ChEBI" id="CHEBI:75466"/>
        <dbReference type="ChEBI" id="CHEBI:77623"/>
    </reaction>
    <physiologicalReaction direction="left-to-right" evidence="24">
        <dbReference type="Rhea" id="RHEA:41112"/>
    </physiologicalReaction>
</comment>
<evidence type="ECO:0000256" key="25">
    <source>
        <dbReference type="ARBA" id="ARBA00048011"/>
    </source>
</evidence>
<dbReference type="InterPro" id="IPR035547">
    <property type="entry name" value="Phospholipase_B"/>
</dbReference>
<dbReference type="Pfam" id="PF00657">
    <property type="entry name" value="Lipase_GDSL"/>
    <property type="match status" value="1"/>
</dbReference>
<comment type="catalytic activity">
    <reaction evidence="14">
        <text>1-hexadecanoyl-2-(9Z,12Z-octadecadienoyl)-sn-glycero-3-phosphocholine + H2O = (9Z,12Z)-octadecadienoate + 1-hexadecanoyl-sn-glycero-3-phosphocholine + H(+)</text>
        <dbReference type="Rhea" id="RHEA:40811"/>
        <dbReference type="ChEBI" id="CHEBI:15377"/>
        <dbReference type="ChEBI" id="CHEBI:15378"/>
        <dbReference type="ChEBI" id="CHEBI:30245"/>
        <dbReference type="ChEBI" id="CHEBI:72998"/>
        <dbReference type="ChEBI" id="CHEBI:73002"/>
    </reaction>
    <physiologicalReaction direction="left-to-right" evidence="14">
        <dbReference type="Rhea" id="RHEA:40812"/>
    </physiologicalReaction>
</comment>
<feature type="transmembrane region" description="Helical" evidence="43">
    <location>
        <begin position="461"/>
        <end position="480"/>
    </location>
</feature>
<evidence type="ECO:0000256" key="34">
    <source>
        <dbReference type="ARBA" id="ARBA00048613"/>
    </source>
</evidence>
<keyword evidence="5 43" id="KW-0812">Transmembrane</keyword>
<evidence type="ECO:0000256" key="42">
    <source>
        <dbReference type="ARBA" id="ARBA00049461"/>
    </source>
</evidence>
<evidence type="ECO:0000256" key="44">
    <source>
        <dbReference type="SAM" id="SignalP"/>
    </source>
</evidence>
<evidence type="ECO:0000256" key="27">
    <source>
        <dbReference type="ARBA" id="ARBA00048049"/>
    </source>
</evidence>
<evidence type="ECO:0000256" key="6">
    <source>
        <dbReference type="ARBA" id="ARBA00022729"/>
    </source>
</evidence>
<evidence type="ECO:0000256" key="31">
    <source>
        <dbReference type="ARBA" id="ARBA00048374"/>
    </source>
</evidence>
<evidence type="ECO:0000256" key="38">
    <source>
        <dbReference type="ARBA" id="ARBA00048872"/>
    </source>
</evidence>
<comment type="catalytic activity">
    <reaction evidence="22">
        <text>1,3-dihexadecanoyl-2-(9Z-octadecenoyl)glycerol + H2O = 1-hexadecanoyl-2-(9Z-octadecenoyl)-glycerol + hexadecanoate + H(+)</text>
        <dbReference type="Rhea" id="RHEA:40979"/>
        <dbReference type="ChEBI" id="CHEBI:7896"/>
        <dbReference type="ChEBI" id="CHEBI:15377"/>
        <dbReference type="ChEBI" id="CHEBI:15378"/>
        <dbReference type="ChEBI" id="CHEBI:75585"/>
        <dbReference type="ChEBI" id="CHEBI:75688"/>
    </reaction>
    <physiologicalReaction direction="left-to-right" evidence="22">
        <dbReference type="Rhea" id="RHEA:40980"/>
    </physiologicalReaction>
</comment>
<comment type="catalytic activity">
    <reaction evidence="13">
        <text>a triacylglycerol + H2O = a diacylglycerol + a fatty acid + H(+)</text>
        <dbReference type="Rhea" id="RHEA:12044"/>
        <dbReference type="ChEBI" id="CHEBI:15377"/>
        <dbReference type="ChEBI" id="CHEBI:15378"/>
        <dbReference type="ChEBI" id="CHEBI:17855"/>
        <dbReference type="ChEBI" id="CHEBI:18035"/>
        <dbReference type="ChEBI" id="CHEBI:28868"/>
        <dbReference type="EC" id="3.1.1.3"/>
    </reaction>
    <physiologicalReaction direction="left-to-right" evidence="13">
        <dbReference type="Rhea" id="RHEA:12045"/>
    </physiologicalReaction>
</comment>
<evidence type="ECO:0000256" key="12">
    <source>
        <dbReference type="ARBA" id="ARBA00023180"/>
    </source>
</evidence>
<comment type="catalytic activity">
    <reaction evidence="28">
        <text>1,2-di-(9Z-octadecenoyl)-sn-glycero-3-phosphocholine + H2O = 1-(9Z-octadecenoyl)-sn-glycero-3-phosphocholine + (9Z)-octadecenoate + H(+)</text>
        <dbReference type="Rhea" id="RHEA:40923"/>
        <dbReference type="ChEBI" id="CHEBI:15377"/>
        <dbReference type="ChEBI" id="CHEBI:15378"/>
        <dbReference type="ChEBI" id="CHEBI:28610"/>
        <dbReference type="ChEBI" id="CHEBI:30823"/>
        <dbReference type="ChEBI" id="CHEBI:74669"/>
    </reaction>
    <physiologicalReaction direction="left-to-right" evidence="28">
        <dbReference type="Rhea" id="RHEA:40924"/>
    </physiologicalReaction>
</comment>
<comment type="function">
    <text evidence="20">Calcium-independent membrane-associated phospholipase that catalyzes complete diacylation of phospholipids by hydrolyzing both sn-1 and sn-2 fatty acyl chains attached to the glycerol backbone (phospholipase B activity). Has dual phospholipase and lysophospholipase activities toward diacylphospholipids. Preferentially cleaves sn-2 ester bonds over sn-1 bonds. Acts as a lipase toward glycerolipid substrates. Hydrolyzes fatty acyl chains of diacylglycerols with preference for the sn-2 position and of triacylglycerols with not positional selectivity. May also hydrolyze long chain retinyl esters such as retinyl palmitate. May contribute to digestion of dietary phospholipids, glycerolipids and retinoids, facilitating lipid absorption at the brush border.</text>
</comment>
<evidence type="ECO:0000256" key="26">
    <source>
        <dbReference type="ARBA" id="ARBA00048015"/>
    </source>
</evidence>
<evidence type="ECO:0000256" key="2">
    <source>
        <dbReference type="ARBA" id="ARBA00009979"/>
    </source>
</evidence>
<evidence type="ECO:0000256" key="37">
    <source>
        <dbReference type="ARBA" id="ARBA00048869"/>
    </source>
</evidence>
<keyword evidence="12" id="KW-0325">Glycoprotein</keyword>
<evidence type="ECO:0000256" key="10">
    <source>
        <dbReference type="ARBA" id="ARBA00023098"/>
    </source>
</evidence>
<comment type="catalytic activity">
    <reaction evidence="30">
        <text>1-hexadecanoyl-2-(9Z,12Z-octadecadienoyl)-sn-glycero-3-phosphocholine + H2O = 2-(9Z,12Z-octadecadienoyl)-sn-glycero-3-phosphocholine + hexadecanoate + H(+)</text>
        <dbReference type="Rhea" id="RHEA:40971"/>
        <dbReference type="ChEBI" id="CHEBI:7896"/>
        <dbReference type="ChEBI" id="CHEBI:15377"/>
        <dbReference type="ChEBI" id="CHEBI:15378"/>
        <dbReference type="ChEBI" id="CHEBI:73002"/>
        <dbReference type="ChEBI" id="CHEBI:76084"/>
    </reaction>
    <physiologicalReaction direction="left-to-right" evidence="30">
        <dbReference type="Rhea" id="RHEA:40972"/>
    </physiologicalReaction>
</comment>
<keyword evidence="11 43" id="KW-0472">Membrane</keyword>
<keyword evidence="10" id="KW-0443">Lipid metabolism</keyword>
<dbReference type="FunFam" id="3.40.50.1110:FF:000005">
    <property type="entry name" value="Phospholipase B1"/>
    <property type="match status" value="1"/>
</dbReference>
<evidence type="ECO:0000313" key="46">
    <source>
        <dbReference type="Proteomes" id="UP000663864"/>
    </source>
</evidence>
<keyword evidence="7" id="KW-0677">Repeat</keyword>
<comment type="catalytic activity">
    <reaction evidence="34">
        <text>1-hexadecanoyl-2-(9Z-octadecenoyl)-sn-glycero-3-phosphoethanolamine + H2O = 1-hexadecanoyl-sn-glycero-3-phosphoethanolamine + (9Z)-octadecenoate + H(+)</text>
        <dbReference type="Rhea" id="RHEA:40911"/>
        <dbReference type="ChEBI" id="CHEBI:15377"/>
        <dbReference type="ChEBI" id="CHEBI:15378"/>
        <dbReference type="ChEBI" id="CHEBI:30823"/>
        <dbReference type="ChEBI" id="CHEBI:73004"/>
        <dbReference type="ChEBI" id="CHEBI:73007"/>
    </reaction>
    <physiologicalReaction direction="left-to-right" evidence="34">
        <dbReference type="Rhea" id="RHEA:40912"/>
    </physiologicalReaction>
</comment>
<evidence type="ECO:0000256" key="1">
    <source>
        <dbReference type="ARBA" id="ARBA00004247"/>
    </source>
</evidence>
<evidence type="ECO:0000256" key="19">
    <source>
        <dbReference type="ARBA" id="ARBA00033022"/>
    </source>
</evidence>
<comment type="catalytic activity">
    <reaction evidence="37">
        <text>1,3-dihexadecanoyl-2-(9Z-octadecenoyl)glycerol + H2O = 1,3-dihexadecanoylglycerol + (9Z)-octadecenoate + H(+)</text>
        <dbReference type="Rhea" id="RHEA:40983"/>
        <dbReference type="ChEBI" id="CHEBI:15377"/>
        <dbReference type="ChEBI" id="CHEBI:15378"/>
        <dbReference type="ChEBI" id="CHEBI:30823"/>
        <dbReference type="ChEBI" id="CHEBI:75688"/>
        <dbReference type="ChEBI" id="CHEBI:77619"/>
    </reaction>
    <physiologicalReaction direction="left-to-right" evidence="37">
        <dbReference type="Rhea" id="RHEA:40984"/>
    </physiologicalReaction>
</comment>
<comment type="catalytic activity">
    <reaction evidence="36">
        <text>1-hexadecanoyl-2-(9Z-octadecenoyl)-sn-glycero-3-phosphocholine + H2O = 1-hexadecanoyl-sn-glycero-3-phosphocholine + (9Z)-octadecenoate + H(+)</text>
        <dbReference type="Rhea" id="RHEA:38779"/>
        <dbReference type="ChEBI" id="CHEBI:15377"/>
        <dbReference type="ChEBI" id="CHEBI:15378"/>
        <dbReference type="ChEBI" id="CHEBI:30823"/>
        <dbReference type="ChEBI" id="CHEBI:72998"/>
        <dbReference type="ChEBI" id="CHEBI:73001"/>
    </reaction>
    <physiologicalReaction direction="left-to-right" evidence="36">
        <dbReference type="Rhea" id="RHEA:38780"/>
    </physiologicalReaction>
</comment>
<feature type="signal peptide" evidence="44">
    <location>
        <begin position="1"/>
        <end position="20"/>
    </location>
</feature>